<gene>
    <name evidence="3" type="ORF">VIS_S3CKB90020</name>
</gene>
<reference evidence="3" key="2">
    <citation type="submission" date="2012-02" db="EMBL/GenBank/DDBJ databases">
        <authorList>
            <person name="Genoscope - CEA"/>
        </authorList>
    </citation>
    <scope>NUCLEOTIDE SEQUENCE</scope>
</reference>
<dbReference type="EMBL" id="FO117599">
    <property type="protein sequence ID" value="CCG00135.1"/>
    <property type="molecule type" value="Genomic_DNA"/>
</dbReference>
<sequence length="312" mass="34148">MSKRTVSFIISFILLSLNSISAQTSFFTPTLSDYKSSGWTLSLGVSGLGGSHSPFEDEILLANTSSASIDTVYSGTWTPDGGIHFTGGIGKLFVVKRPLLADRITVAVTGSRRSISETFHGRIAEPTLQIDSIGLPIDSSITGAGQSINLGFHCAALRAFTLSQDVFLELGIGAAFRYDFVSDFDFISSTPLYLSEDSGLDSESESEISPYSASFEILAGAGIMMWRGRYLRIQFGADLLQLAPINATSKLPWLVGNYRPYRVMLHWDLFGLRPLKPAGSCAAPTHSEKAKELFGKDMRRGRKPKKWKNKRR</sequence>
<accession>H6RGH4</accession>
<feature type="chain" id="PRO_5003606267" evidence="2">
    <location>
        <begin position="23"/>
        <end position="312"/>
    </location>
</feature>
<feature type="region of interest" description="Disordered" evidence="1">
    <location>
        <begin position="280"/>
        <end position="312"/>
    </location>
</feature>
<name>H6RGH4_9BACT</name>
<keyword evidence="2" id="KW-0732">Signal</keyword>
<organism evidence="3">
    <name type="scientific">uncultured Flavobacteriia bacterium</name>
    <dbReference type="NCBI Taxonomy" id="212695"/>
    <lineage>
        <taxon>Bacteria</taxon>
        <taxon>Pseudomonadati</taxon>
        <taxon>Bacteroidota</taxon>
        <taxon>Flavobacteriia</taxon>
        <taxon>environmental samples</taxon>
    </lineage>
</organism>
<feature type="compositionally biased region" description="Basic residues" evidence="1">
    <location>
        <begin position="299"/>
        <end position="312"/>
    </location>
</feature>
<evidence type="ECO:0000313" key="3">
    <source>
        <dbReference type="EMBL" id="CCG00135.1"/>
    </source>
</evidence>
<proteinExistence type="predicted"/>
<feature type="signal peptide" evidence="2">
    <location>
        <begin position="1"/>
        <end position="22"/>
    </location>
</feature>
<feature type="compositionally biased region" description="Basic and acidic residues" evidence="1">
    <location>
        <begin position="286"/>
        <end position="298"/>
    </location>
</feature>
<reference evidence="3" key="1">
    <citation type="journal article" date="2012" name="Environ. Microbiol.">
        <title>Genomic content of uncultured Bacteroidetes from contrasting oceanic provinces in the North Atlantic Ocean.</title>
        <authorList>
            <person name="Gomez-Pereira P.R."/>
            <person name="Schuler M."/>
            <person name="Fuchs B.M."/>
            <person name="Bennke C."/>
            <person name="Teeling H."/>
            <person name="Waldmann J."/>
            <person name="Richter M."/>
            <person name="Barbe V."/>
            <person name="Bataille E."/>
            <person name="Glockner F.O."/>
            <person name="Amann R."/>
        </authorList>
    </citation>
    <scope>NUCLEOTIDE SEQUENCE</scope>
</reference>
<dbReference type="AlphaFoldDB" id="H6RGH4"/>
<evidence type="ECO:0000256" key="2">
    <source>
        <dbReference type="SAM" id="SignalP"/>
    </source>
</evidence>
<protein>
    <submittedName>
        <fullName evidence="3">Secreted protein</fullName>
    </submittedName>
</protein>
<evidence type="ECO:0000256" key="1">
    <source>
        <dbReference type="SAM" id="MobiDB-lite"/>
    </source>
</evidence>